<reference evidence="3 4" key="1">
    <citation type="submission" date="2020-08" db="EMBL/GenBank/DDBJ databases">
        <title>Genomic Encyclopedia of Type Strains, Phase IV (KMG-IV): sequencing the most valuable type-strain genomes for metagenomic binning, comparative biology and taxonomic classification.</title>
        <authorList>
            <person name="Goeker M."/>
        </authorList>
    </citation>
    <scope>NUCLEOTIDE SEQUENCE [LARGE SCALE GENOMIC DNA]</scope>
    <source>
        <strain evidence="3 4">DSM 29514</strain>
    </source>
</reference>
<evidence type="ECO:0000259" key="2">
    <source>
        <dbReference type="Pfam" id="PF17930"/>
    </source>
</evidence>
<feature type="domain" description="LpxI C-terminal" evidence="1">
    <location>
        <begin position="147"/>
        <end position="281"/>
    </location>
</feature>
<dbReference type="Gene3D" id="3.40.140.80">
    <property type="match status" value="1"/>
</dbReference>
<dbReference type="Proteomes" id="UP000519897">
    <property type="component" value="Unassembled WGS sequence"/>
</dbReference>
<accession>A0A7W6LCY1</accession>
<name>A0A7W6LCY1_9HYPH</name>
<dbReference type="Pfam" id="PF17930">
    <property type="entry name" value="LpxI_N"/>
    <property type="match status" value="1"/>
</dbReference>
<dbReference type="Pfam" id="PF06230">
    <property type="entry name" value="LpxI_C"/>
    <property type="match status" value="1"/>
</dbReference>
<gene>
    <name evidence="3" type="ORF">GGQ72_000568</name>
</gene>
<dbReference type="Gene3D" id="3.40.50.20">
    <property type="match status" value="1"/>
</dbReference>
<dbReference type="EMBL" id="JACIEC010000001">
    <property type="protein sequence ID" value="MBB4142069.1"/>
    <property type="molecule type" value="Genomic_DNA"/>
</dbReference>
<comment type="caution">
    <text evidence="3">The sequence shown here is derived from an EMBL/GenBank/DDBJ whole genome shotgun (WGS) entry which is preliminary data.</text>
</comment>
<organism evidence="3 4">
    <name type="scientific">Rhizobium rhizoryzae</name>
    <dbReference type="NCBI Taxonomy" id="451876"/>
    <lineage>
        <taxon>Bacteria</taxon>
        <taxon>Pseudomonadati</taxon>
        <taxon>Pseudomonadota</taxon>
        <taxon>Alphaproteobacteria</taxon>
        <taxon>Hyphomicrobiales</taxon>
        <taxon>Rhizobiaceae</taxon>
        <taxon>Rhizobium/Agrobacterium group</taxon>
        <taxon>Rhizobium</taxon>
    </lineage>
</organism>
<evidence type="ECO:0000259" key="1">
    <source>
        <dbReference type="Pfam" id="PF06230"/>
    </source>
</evidence>
<evidence type="ECO:0000313" key="4">
    <source>
        <dbReference type="Proteomes" id="UP000519897"/>
    </source>
</evidence>
<feature type="domain" description="LpxI N-terminal" evidence="2">
    <location>
        <begin position="12"/>
        <end position="143"/>
    </location>
</feature>
<evidence type="ECO:0000313" key="3">
    <source>
        <dbReference type="EMBL" id="MBB4142069.1"/>
    </source>
</evidence>
<dbReference type="InterPro" id="IPR041255">
    <property type="entry name" value="LpxI_N"/>
</dbReference>
<dbReference type="AlphaFoldDB" id="A0A7W6LCY1"/>
<dbReference type="PANTHER" id="PTHR39962">
    <property type="entry name" value="BLL4848 PROTEIN"/>
    <property type="match status" value="1"/>
</dbReference>
<proteinExistence type="predicted"/>
<dbReference type="InterPro" id="IPR043167">
    <property type="entry name" value="LpxI_C_sf"/>
</dbReference>
<protein>
    <recommendedName>
        <fullName evidence="5">LpxI family protein</fullName>
    </recommendedName>
</protein>
<dbReference type="InterPro" id="IPR010415">
    <property type="entry name" value="LpxI_C"/>
</dbReference>
<dbReference type="PANTHER" id="PTHR39962:SF1">
    <property type="entry name" value="LPXI FAMILY PROTEIN"/>
    <property type="match status" value="1"/>
</dbReference>
<keyword evidence="4" id="KW-1185">Reference proteome</keyword>
<sequence length="294" mass="30515">MSMVGGGGQKGRLAIIAGRGFLPLYVAEAARRAQDDPYIIALSNEADADFSGFSTQIAGIGDARLIEQIVRREGIGRVVMSGGVHKRPDWGSIHPTLRVVFRLPSIVRTLINGGDDAVLRMVIGIFEGMGCRVCGVHEIAPDLLAQTGLLHGPALTDQDRIDIKAGVDAASALGRLDIGQGAVCVGGRIIALEGAEGTDSMLSRVADLRRSGRISQRKKGVLVKLCKPQQDLRADLPTIGPSTIAALSAAGLAGVAVEAGRSLIVERAAAGELAEQHGLFIAGVDLGLDGLGLP</sequence>
<evidence type="ECO:0008006" key="5">
    <source>
        <dbReference type="Google" id="ProtNLM"/>
    </source>
</evidence>
<dbReference type="InterPro" id="IPR053174">
    <property type="entry name" value="LpxI"/>
</dbReference>